<evidence type="ECO:0000313" key="2">
    <source>
        <dbReference type="EMBL" id="MDQ2256107.1"/>
    </source>
</evidence>
<dbReference type="EMBL" id="JAVDKS010000003">
    <property type="protein sequence ID" value="MDQ2256107.1"/>
    <property type="molecule type" value="Genomic_DNA"/>
</dbReference>
<reference evidence="2 3" key="1">
    <citation type="submission" date="2023-08" db="EMBL/GenBank/DDBJ databases">
        <authorList>
            <person name="Dale J."/>
        </authorList>
    </citation>
    <scope>NUCLEOTIDE SEQUENCE [LARGE SCALE GENOMIC DNA]</scope>
    <source>
        <strain evidence="2 3">2023EL-00788</strain>
    </source>
</reference>
<dbReference type="Proteomes" id="UP001225042">
    <property type="component" value="Unassembled WGS sequence"/>
</dbReference>
<evidence type="ECO:0000313" key="3">
    <source>
        <dbReference type="Proteomes" id="UP001225042"/>
    </source>
</evidence>
<name>A0AAW8H8Q5_9ENTR</name>
<dbReference type="PROSITE" id="PS51257">
    <property type="entry name" value="PROKAR_LIPOPROTEIN"/>
    <property type="match status" value="1"/>
</dbReference>
<evidence type="ECO:0000256" key="1">
    <source>
        <dbReference type="SAM" id="SignalP"/>
    </source>
</evidence>
<gene>
    <name evidence="2" type="ORF">RBJ67_08100</name>
</gene>
<evidence type="ECO:0008006" key="4">
    <source>
        <dbReference type="Google" id="ProtNLM"/>
    </source>
</evidence>
<dbReference type="RefSeq" id="WP_217188598.1">
    <property type="nucleotide sequence ID" value="NZ_CP143717.1"/>
</dbReference>
<dbReference type="AlphaFoldDB" id="A0AAW8H8Q5"/>
<comment type="caution">
    <text evidence="2">The sequence shown here is derived from an EMBL/GenBank/DDBJ whole genome shotgun (WGS) entry which is preliminary data.</text>
</comment>
<sequence length="125" mass="13876">MKKILSVAIAVIAVAATACVSYAYNNKPDFMESAESRVGSYLTSDYGKVSCTSIQIDDKRWELDCLNQKRGKSFQFAVYSAEQAPYDVSRSFYLEAINDDAKQSANQGLMKYLQINTKDADATQS</sequence>
<feature type="chain" id="PRO_5043723467" description="Lipoprotein" evidence="1">
    <location>
        <begin position="24"/>
        <end position="125"/>
    </location>
</feature>
<proteinExistence type="predicted"/>
<keyword evidence="3" id="KW-1185">Reference proteome</keyword>
<protein>
    <recommendedName>
        <fullName evidence="4">Lipoprotein</fullName>
    </recommendedName>
</protein>
<accession>A0AAW8H8Q5</accession>
<feature type="signal peptide" evidence="1">
    <location>
        <begin position="1"/>
        <end position="23"/>
    </location>
</feature>
<organism evidence="2 3">
    <name type="scientific">Enterobacter soli</name>
    <dbReference type="NCBI Taxonomy" id="885040"/>
    <lineage>
        <taxon>Bacteria</taxon>
        <taxon>Pseudomonadati</taxon>
        <taxon>Pseudomonadota</taxon>
        <taxon>Gammaproteobacteria</taxon>
        <taxon>Enterobacterales</taxon>
        <taxon>Enterobacteriaceae</taxon>
        <taxon>Enterobacter</taxon>
    </lineage>
</organism>
<keyword evidence="1" id="KW-0732">Signal</keyword>